<organism evidence="9 10">
    <name type="scientific">Nakamurella multipartita (strain ATCC 700099 / DSM 44233 / CIP 104796 / JCM 9543 / NBRC 105858 / Y-104)</name>
    <name type="common">Microsphaera multipartita</name>
    <dbReference type="NCBI Taxonomy" id="479431"/>
    <lineage>
        <taxon>Bacteria</taxon>
        <taxon>Bacillati</taxon>
        <taxon>Actinomycetota</taxon>
        <taxon>Actinomycetes</taxon>
        <taxon>Nakamurellales</taxon>
        <taxon>Nakamurellaceae</taxon>
        <taxon>Nakamurella</taxon>
    </lineage>
</organism>
<feature type="transmembrane region" description="Helical" evidence="7">
    <location>
        <begin position="6"/>
        <end position="24"/>
    </location>
</feature>
<evidence type="ECO:0000256" key="1">
    <source>
        <dbReference type="ARBA" id="ARBA00004651"/>
    </source>
</evidence>
<feature type="transmembrane region" description="Helical" evidence="7">
    <location>
        <begin position="248"/>
        <end position="268"/>
    </location>
</feature>
<keyword evidence="5 7" id="KW-0472">Membrane</keyword>
<accession>C8X8Q2</accession>
<evidence type="ECO:0000259" key="8">
    <source>
        <dbReference type="Pfam" id="PF00482"/>
    </source>
</evidence>
<dbReference type="InParanoid" id="C8X8Q2"/>
<reference evidence="10" key="1">
    <citation type="submission" date="2009-09" db="EMBL/GenBank/DDBJ databases">
        <title>The complete genome of Nakamurella multipartita DSM 44233.</title>
        <authorList>
            <consortium name="US DOE Joint Genome Institute (JGI-PGF)"/>
            <person name="Lucas S."/>
            <person name="Copeland A."/>
            <person name="Lapidus A."/>
            <person name="Glavina del Rio T."/>
            <person name="Dalin E."/>
            <person name="Tice H."/>
            <person name="Bruce D."/>
            <person name="Goodwin L."/>
            <person name="Pitluck S."/>
            <person name="Kyrpides N."/>
            <person name="Mavromatis K."/>
            <person name="Ivanova N."/>
            <person name="Ovchinnikova G."/>
            <person name="Sims D."/>
            <person name="Meincke L."/>
            <person name="Brettin T."/>
            <person name="Detter J.C."/>
            <person name="Han C."/>
            <person name="Larimer F."/>
            <person name="Land M."/>
            <person name="Hauser L."/>
            <person name="Markowitz V."/>
            <person name="Cheng J.-F."/>
            <person name="Hugenholtz P."/>
            <person name="Woyke T."/>
            <person name="Wu D."/>
            <person name="Klenk H.-P."/>
            <person name="Eisen J.A."/>
        </authorList>
    </citation>
    <scope>NUCLEOTIDE SEQUENCE [LARGE SCALE GENOMIC DNA]</scope>
    <source>
        <strain evidence="10">ATCC 700099 / DSM 44233 / CIP 104796 / JCM 9543 / NBRC 105858 / Y-104</strain>
    </source>
</reference>
<feature type="domain" description="Type II secretion system protein GspF" evidence="8">
    <location>
        <begin position="109"/>
        <end position="235"/>
    </location>
</feature>
<evidence type="ECO:0000256" key="2">
    <source>
        <dbReference type="ARBA" id="ARBA00022475"/>
    </source>
</evidence>
<dbReference type="OrthoDB" id="5243396at2"/>
<dbReference type="Pfam" id="PF00482">
    <property type="entry name" value="T2SSF"/>
    <property type="match status" value="1"/>
</dbReference>
<dbReference type="KEGG" id="nml:Namu_2761"/>
<dbReference type="PANTHER" id="PTHR35007:SF3">
    <property type="entry name" value="POSSIBLE CONSERVED ALANINE RICH MEMBRANE PROTEIN"/>
    <property type="match status" value="1"/>
</dbReference>
<name>C8X8Q2_NAKMY</name>
<comment type="subcellular location">
    <subcellularLocation>
        <location evidence="1">Cell membrane</location>
        <topology evidence="1">Multi-pass membrane protein</topology>
    </subcellularLocation>
</comment>
<proteinExistence type="predicted"/>
<reference evidence="9 10" key="2">
    <citation type="journal article" date="2010" name="Stand. Genomic Sci.">
        <title>Complete genome sequence of Nakamurella multipartita type strain (Y-104).</title>
        <authorList>
            <person name="Tice H."/>
            <person name="Mayilraj S."/>
            <person name="Sims D."/>
            <person name="Lapidus A."/>
            <person name="Nolan M."/>
            <person name="Lucas S."/>
            <person name="Glavina Del Rio T."/>
            <person name="Copeland A."/>
            <person name="Cheng J.F."/>
            <person name="Meincke L."/>
            <person name="Bruce D."/>
            <person name="Goodwin L."/>
            <person name="Pitluck S."/>
            <person name="Ivanova N."/>
            <person name="Mavromatis K."/>
            <person name="Ovchinnikova G."/>
            <person name="Pati A."/>
            <person name="Chen A."/>
            <person name="Palaniappan K."/>
            <person name="Land M."/>
            <person name="Hauser L."/>
            <person name="Chang Y.J."/>
            <person name="Jeffries C.D."/>
            <person name="Detter J.C."/>
            <person name="Brettin T."/>
            <person name="Rohde M."/>
            <person name="Goker M."/>
            <person name="Bristow J."/>
            <person name="Eisen J.A."/>
            <person name="Markowitz V."/>
            <person name="Hugenholtz P."/>
            <person name="Kyrpides N.C."/>
            <person name="Klenk H.P."/>
            <person name="Chen F."/>
        </authorList>
    </citation>
    <scope>NUCLEOTIDE SEQUENCE [LARGE SCALE GENOMIC DNA]</scope>
    <source>
        <strain evidence="10">ATCC 700099 / DSM 44233 / CIP 104796 / JCM 9543 / NBRC 105858 / Y-104</strain>
    </source>
</reference>
<evidence type="ECO:0000256" key="7">
    <source>
        <dbReference type="SAM" id="Phobius"/>
    </source>
</evidence>
<feature type="region of interest" description="Disordered" evidence="6">
    <location>
        <begin position="282"/>
        <end position="302"/>
    </location>
</feature>
<dbReference type="InterPro" id="IPR018076">
    <property type="entry name" value="T2SS_GspF_dom"/>
</dbReference>
<evidence type="ECO:0000256" key="4">
    <source>
        <dbReference type="ARBA" id="ARBA00022989"/>
    </source>
</evidence>
<keyword evidence="3 7" id="KW-0812">Transmembrane</keyword>
<evidence type="ECO:0000313" key="9">
    <source>
        <dbReference type="EMBL" id="ACV79107.1"/>
    </source>
</evidence>
<evidence type="ECO:0000256" key="6">
    <source>
        <dbReference type="SAM" id="MobiDB-lite"/>
    </source>
</evidence>
<dbReference type="AlphaFoldDB" id="C8X8Q2"/>
<evidence type="ECO:0000256" key="5">
    <source>
        <dbReference type="ARBA" id="ARBA00023136"/>
    </source>
</evidence>
<gene>
    <name evidence="9" type="ordered locus">Namu_2761</name>
</gene>
<dbReference type="GO" id="GO:0005886">
    <property type="term" value="C:plasma membrane"/>
    <property type="evidence" value="ECO:0007669"/>
    <property type="project" value="UniProtKB-SubCell"/>
</dbReference>
<dbReference type="RefSeq" id="WP_015747986.1">
    <property type="nucleotide sequence ID" value="NC_013235.1"/>
</dbReference>
<sequence length="302" mass="32270" precursor="true">MIGQAWLPVLLGAGIGAGILLMVAGSMRRPVRSSDPTSWSRLFAAIRSPSMSIRVVGGALAAIGVLALTGWPVAAAAAGGLIWAWPRLVGGVQAEQRQIARLDALVAWTESLRDTIAGHHSLENALPSSAVHASPLIRPALLRLVGQIRARVPVDRALVMLADELNDPSADLVIAELVLSAKRRGDGLQQRLSSLATTAREELEMRRRIFADRAEIRRGTQIIVVVTVVFAGLLVVFGGDYVRPYSTLSGQVVLAIVVGIFAAAFAWLRRLADQRPVARFLQRPSGPAHTSESDRSTAAVVR</sequence>
<evidence type="ECO:0000313" key="10">
    <source>
        <dbReference type="Proteomes" id="UP000002218"/>
    </source>
</evidence>
<dbReference type="STRING" id="479431.Namu_2761"/>
<dbReference type="Proteomes" id="UP000002218">
    <property type="component" value="Chromosome"/>
</dbReference>
<feature type="transmembrane region" description="Helical" evidence="7">
    <location>
        <begin position="222"/>
        <end position="242"/>
    </location>
</feature>
<dbReference type="PANTHER" id="PTHR35007">
    <property type="entry name" value="INTEGRAL MEMBRANE PROTEIN-RELATED"/>
    <property type="match status" value="1"/>
</dbReference>
<keyword evidence="2" id="KW-1003">Cell membrane</keyword>
<dbReference type="HOGENOM" id="CLU_068419_0_0_11"/>
<dbReference type="eggNOG" id="COG4965">
    <property type="taxonomic scope" value="Bacteria"/>
</dbReference>
<keyword evidence="4 7" id="KW-1133">Transmembrane helix</keyword>
<keyword evidence="10" id="KW-1185">Reference proteome</keyword>
<protein>
    <submittedName>
        <fullName evidence="9">Type II secretion system protein</fullName>
    </submittedName>
</protein>
<dbReference type="EMBL" id="CP001737">
    <property type="protein sequence ID" value="ACV79107.1"/>
    <property type="molecule type" value="Genomic_DNA"/>
</dbReference>
<evidence type="ECO:0000256" key="3">
    <source>
        <dbReference type="ARBA" id="ARBA00022692"/>
    </source>
</evidence>